<dbReference type="FunFam" id="3.90.226.10:FF:000009">
    <property type="entry name" value="Carnitinyl-CoA dehydratase"/>
    <property type="match status" value="1"/>
</dbReference>
<dbReference type="RefSeq" id="WP_202237791.1">
    <property type="nucleotide sequence ID" value="NZ_AP018365.1"/>
</dbReference>
<reference evidence="8 9" key="4">
    <citation type="journal article" date="2020" name="Sci. Rep.">
        <title>beta-carboline chemical signals induce reveromycin production through a LuxR family regulator in Streptomyces sp. SN-593.</title>
        <authorList>
            <person name="Panthee S."/>
            <person name="Kito N."/>
            <person name="Hayashi T."/>
            <person name="Shimizu T."/>
            <person name="Ishikawa J."/>
            <person name="Hamamoto H."/>
            <person name="Osada H."/>
            <person name="Takahashi S."/>
        </authorList>
    </citation>
    <scope>NUCLEOTIDE SEQUENCE [LARGE SCALE GENOMIC DNA]</scope>
    <source>
        <strain evidence="8 9">SN-593</strain>
    </source>
</reference>
<dbReference type="PANTHER" id="PTHR11941:SF169">
    <property type="entry name" value="(7AS)-7A-METHYL-1,5-DIOXO-2,3,5,6,7,7A-HEXAHYDRO-1H-INDENE-CARBOXYL-COA HYDROLASE"/>
    <property type="match status" value="1"/>
</dbReference>
<accession>A0A7U3UZX7</accession>
<dbReference type="EC" id="4.2.1.17" evidence="2"/>
<dbReference type="KEGG" id="arev:RVR_9556"/>
<comment type="similarity">
    <text evidence="1 7">Belongs to the enoyl-CoA hydratase/isomerase family.</text>
</comment>
<keyword evidence="3" id="KW-0443">Lipid metabolism</keyword>
<dbReference type="InterPro" id="IPR001753">
    <property type="entry name" value="Enoyl-CoA_hydra/iso"/>
</dbReference>
<dbReference type="GO" id="GO:0004300">
    <property type="term" value="F:enoyl-CoA hydratase activity"/>
    <property type="evidence" value="ECO:0007669"/>
    <property type="project" value="UniProtKB-EC"/>
</dbReference>
<comment type="catalytic activity">
    <reaction evidence="6">
        <text>a 4-saturated-(3S)-3-hydroxyacyl-CoA = a (3E)-enoyl-CoA + H2O</text>
        <dbReference type="Rhea" id="RHEA:20724"/>
        <dbReference type="ChEBI" id="CHEBI:15377"/>
        <dbReference type="ChEBI" id="CHEBI:58521"/>
        <dbReference type="ChEBI" id="CHEBI:137480"/>
        <dbReference type="EC" id="4.2.1.17"/>
    </reaction>
</comment>
<keyword evidence="9" id="KW-1185">Reference proteome</keyword>
<dbReference type="CDD" id="cd06558">
    <property type="entry name" value="crotonase-like"/>
    <property type="match status" value="1"/>
</dbReference>
<dbReference type="Proteomes" id="UP000595703">
    <property type="component" value="Chromosome"/>
</dbReference>
<dbReference type="PROSITE" id="PS00166">
    <property type="entry name" value="ENOYL_COA_HYDRATASE"/>
    <property type="match status" value="1"/>
</dbReference>
<dbReference type="InterPro" id="IPR018376">
    <property type="entry name" value="Enoyl-CoA_hyd/isom_CS"/>
</dbReference>
<evidence type="ECO:0000256" key="5">
    <source>
        <dbReference type="ARBA" id="ARBA00023709"/>
    </source>
</evidence>
<reference evidence="8 9" key="1">
    <citation type="journal article" date="2010" name="J. Bacteriol.">
        <title>Biochemical characterization of a novel indole prenyltransferase from Streptomyces sp. SN-593.</title>
        <authorList>
            <person name="Takahashi S."/>
            <person name="Takagi H."/>
            <person name="Toyoda A."/>
            <person name="Uramoto M."/>
            <person name="Nogawa T."/>
            <person name="Ueki M."/>
            <person name="Sakaki Y."/>
            <person name="Osada H."/>
        </authorList>
    </citation>
    <scope>NUCLEOTIDE SEQUENCE [LARGE SCALE GENOMIC DNA]</scope>
    <source>
        <strain evidence="8 9">SN-593</strain>
    </source>
</reference>
<evidence type="ECO:0000256" key="4">
    <source>
        <dbReference type="ARBA" id="ARBA00023239"/>
    </source>
</evidence>
<gene>
    <name evidence="8" type="ORF">RVR_9556</name>
</gene>
<reference evidence="8 9" key="3">
    <citation type="journal article" date="2011" name="Nat. Chem. Biol.">
        <title>Reveromycin A biosynthesis uses RevG and RevJ for stereospecific spiroacetal formation.</title>
        <authorList>
            <person name="Takahashi S."/>
            <person name="Toyoda A."/>
            <person name="Sekiyama Y."/>
            <person name="Takagi H."/>
            <person name="Nogawa T."/>
            <person name="Uramoto M."/>
            <person name="Suzuki R."/>
            <person name="Koshino H."/>
            <person name="Kumano T."/>
            <person name="Panthee S."/>
            <person name="Dairi T."/>
            <person name="Ishikawa J."/>
            <person name="Ikeda H."/>
            <person name="Sakaki Y."/>
            <person name="Osada H."/>
        </authorList>
    </citation>
    <scope>NUCLEOTIDE SEQUENCE [LARGE SCALE GENOMIC DNA]</scope>
    <source>
        <strain evidence="8 9">SN-593</strain>
    </source>
</reference>
<sequence length="269" mass="28093">MPDELRPPTAGDDTVLYAQDGRVAVLTLNRPHRANAFDAALRRRLRELTDRVAGDETVGAVVLTGAGRHFSGGADLRETPEQRAAERGRPIGLDQLPKPVIAAINGAALGGGCEIALTCDFRFVAEGATLGLPEIRFGALPQGGGTARLPRLVGPGPARRMIMTGDPVSADEALRIGLADQVLPPGELLPAAVAFAAHLAERPGYALGTAKALLNASLETDLRTALAAERRLAAEMAGPREHAAARARAARTADVYARAFRTGAPSPED</sequence>
<dbReference type="EMBL" id="AP018365">
    <property type="protein sequence ID" value="BBB01922.1"/>
    <property type="molecule type" value="Genomic_DNA"/>
</dbReference>
<evidence type="ECO:0000256" key="1">
    <source>
        <dbReference type="ARBA" id="ARBA00005254"/>
    </source>
</evidence>
<dbReference type="Gene3D" id="3.90.226.10">
    <property type="entry name" value="2-enoyl-CoA Hydratase, Chain A, domain 1"/>
    <property type="match status" value="1"/>
</dbReference>
<proteinExistence type="inferred from homology"/>
<name>A0A7U3UZX7_9ACTN</name>
<evidence type="ECO:0000256" key="6">
    <source>
        <dbReference type="ARBA" id="ARBA00023717"/>
    </source>
</evidence>
<dbReference type="Pfam" id="PF00378">
    <property type="entry name" value="ECH_1"/>
    <property type="match status" value="1"/>
</dbReference>
<dbReference type="GO" id="GO:0006635">
    <property type="term" value="P:fatty acid beta-oxidation"/>
    <property type="evidence" value="ECO:0007669"/>
    <property type="project" value="TreeGrafter"/>
</dbReference>
<evidence type="ECO:0000256" key="2">
    <source>
        <dbReference type="ARBA" id="ARBA00012076"/>
    </source>
</evidence>
<evidence type="ECO:0000313" key="8">
    <source>
        <dbReference type="EMBL" id="BBB01922.1"/>
    </source>
</evidence>
<organism evidence="8 9">
    <name type="scientific">Actinacidiphila reveromycinica</name>
    <dbReference type="NCBI Taxonomy" id="659352"/>
    <lineage>
        <taxon>Bacteria</taxon>
        <taxon>Bacillati</taxon>
        <taxon>Actinomycetota</taxon>
        <taxon>Actinomycetes</taxon>
        <taxon>Kitasatosporales</taxon>
        <taxon>Streptomycetaceae</taxon>
        <taxon>Actinacidiphila</taxon>
    </lineage>
</organism>
<evidence type="ECO:0000313" key="9">
    <source>
        <dbReference type="Proteomes" id="UP000595703"/>
    </source>
</evidence>
<dbReference type="SUPFAM" id="SSF52096">
    <property type="entry name" value="ClpP/crotonase"/>
    <property type="match status" value="1"/>
</dbReference>
<protein>
    <recommendedName>
        <fullName evidence="2">enoyl-CoA hydratase</fullName>
        <ecNumber evidence="2">4.2.1.17</ecNumber>
    </recommendedName>
</protein>
<dbReference type="InterPro" id="IPR029045">
    <property type="entry name" value="ClpP/crotonase-like_dom_sf"/>
</dbReference>
<evidence type="ECO:0000256" key="3">
    <source>
        <dbReference type="ARBA" id="ARBA00023098"/>
    </source>
</evidence>
<comment type="catalytic activity">
    <reaction evidence="5">
        <text>a (3S)-3-hydroxyacyl-CoA = a (2E)-enoyl-CoA + H2O</text>
        <dbReference type="Rhea" id="RHEA:16105"/>
        <dbReference type="ChEBI" id="CHEBI:15377"/>
        <dbReference type="ChEBI" id="CHEBI:57318"/>
        <dbReference type="ChEBI" id="CHEBI:58856"/>
        <dbReference type="EC" id="4.2.1.17"/>
    </reaction>
</comment>
<keyword evidence="4" id="KW-0456">Lyase</keyword>
<dbReference type="AlphaFoldDB" id="A0A7U3UZX7"/>
<reference evidence="8 9" key="2">
    <citation type="journal article" date="2011" name="J. Antibiot.">
        <title>Furaquinocins I and J: novel polyketide isoprenoid hybrid compounds from Streptomyces reveromyceticus SN-593.</title>
        <authorList>
            <person name="Panthee S."/>
            <person name="Takahashi S."/>
            <person name="Takagi H."/>
            <person name="Nogawa T."/>
            <person name="Oowada E."/>
            <person name="Uramoto M."/>
            <person name="Osada H."/>
        </authorList>
    </citation>
    <scope>NUCLEOTIDE SEQUENCE [LARGE SCALE GENOMIC DNA]</scope>
    <source>
        <strain evidence="8 9">SN-593</strain>
    </source>
</reference>
<evidence type="ECO:0000256" key="7">
    <source>
        <dbReference type="RuleBase" id="RU003707"/>
    </source>
</evidence>
<dbReference type="PANTHER" id="PTHR11941">
    <property type="entry name" value="ENOYL-COA HYDRATASE-RELATED"/>
    <property type="match status" value="1"/>
</dbReference>